<sequence>MYLPGLHECSLQRPVALRVHRAAPAFCGAMPGPLHGKTCEHMLRVIGGINKGSQVRQNWIMQYLIFQRHASQSQQKHGDIKVSK</sequence>
<dbReference type="AlphaFoldDB" id="A0A9D3YWT2"/>
<keyword evidence="2" id="KW-1185">Reference proteome</keyword>
<organism evidence="1 2">
    <name type="scientific">Dreissena polymorpha</name>
    <name type="common">Zebra mussel</name>
    <name type="synonym">Mytilus polymorpha</name>
    <dbReference type="NCBI Taxonomy" id="45954"/>
    <lineage>
        <taxon>Eukaryota</taxon>
        <taxon>Metazoa</taxon>
        <taxon>Spiralia</taxon>
        <taxon>Lophotrochozoa</taxon>
        <taxon>Mollusca</taxon>
        <taxon>Bivalvia</taxon>
        <taxon>Autobranchia</taxon>
        <taxon>Heteroconchia</taxon>
        <taxon>Euheterodonta</taxon>
        <taxon>Imparidentia</taxon>
        <taxon>Neoheterodontei</taxon>
        <taxon>Myida</taxon>
        <taxon>Dreissenoidea</taxon>
        <taxon>Dreissenidae</taxon>
        <taxon>Dreissena</taxon>
    </lineage>
</organism>
<reference evidence="1" key="2">
    <citation type="submission" date="2020-11" db="EMBL/GenBank/DDBJ databases">
        <authorList>
            <person name="McCartney M.A."/>
            <person name="Auch B."/>
            <person name="Kono T."/>
            <person name="Mallez S."/>
            <person name="Becker A."/>
            <person name="Gohl D.M."/>
            <person name="Silverstein K.A.T."/>
            <person name="Koren S."/>
            <person name="Bechman K.B."/>
            <person name="Herman A."/>
            <person name="Abrahante J.E."/>
            <person name="Garbe J."/>
        </authorList>
    </citation>
    <scope>NUCLEOTIDE SEQUENCE</scope>
    <source>
        <strain evidence="1">Duluth1</strain>
        <tissue evidence="1">Whole animal</tissue>
    </source>
</reference>
<name>A0A9D3YWT2_DREPO</name>
<reference evidence="1" key="1">
    <citation type="journal article" date="2019" name="bioRxiv">
        <title>The Genome of the Zebra Mussel, Dreissena polymorpha: A Resource for Invasive Species Research.</title>
        <authorList>
            <person name="McCartney M.A."/>
            <person name="Auch B."/>
            <person name="Kono T."/>
            <person name="Mallez S."/>
            <person name="Zhang Y."/>
            <person name="Obille A."/>
            <person name="Becker A."/>
            <person name="Abrahante J.E."/>
            <person name="Garbe J."/>
            <person name="Badalamenti J.P."/>
            <person name="Herman A."/>
            <person name="Mangelson H."/>
            <person name="Liachko I."/>
            <person name="Sullivan S."/>
            <person name="Sone E.D."/>
            <person name="Koren S."/>
            <person name="Silverstein K.A.T."/>
            <person name="Beckman K.B."/>
            <person name="Gohl D.M."/>
        </authorList>
    </citation>
    <scope>NUCLEOTIDE SEQUENCE</scope>
    <source>
        <strain evidence="1">Duluth1</strain>
        <tissue evidence="1">Whole animal</tissue>
    </source>
</reference>
<accession>A0A9D3YWT2</accession>
<dbReference type="EMBL" id="JAIWYP010000014">
    <property type="protein sequence ID" value="KAH3706510.1"/>
    <property type="molecule type" value="Genomic_DNA"/>
</dbReference>
<evidence type="ECO:0000313" key="2">
    <source>
        <dbReference type="Proteomes" id="UP000828390"/>
    </source>
</evidence>
<dbReference type="Proteomes" id="UP000828390">
    <property type="component" value="Unassembled WGS sequence"/>
</dbReference>
<gene>
    <name evidence="1" type="ORF">DPMN_065897</name>
</gene>
<proteinExistence type="predicted"/>
<protein>
    <submittedName>
        <fullName evidence="1">Uncharacterized protein</fullName>
    </submittedName>
</protein>
<evidence type="ECO:0000313" key="1">
    <source>
        <dbReference type="EMBL" id="KAH3706510.1"/>
    </source>
</evidence>
<comment type="caution">
    <text evidence="1">The sequence shown here is derived from an EMBL/GenBank/DDBJ whole genome shotgun (WGS) entry which is preliminary data.</text>
</comment>